<dbReference type="GeneID" id="66310390"/>
<dbReference type="PATRIC" id="fig|246787.4.peg.3980"/>
<dbReference type="eggNOG" id="COG0792">
    <property type="taxonomic scope" value="Bacteria"/>
</dbReference>
<keyword evidence="4" id="KW-0255">Endonuclease</keyword>
<dbReference type="CDD" id="cd20736">
    <property type="entry name" value="PoNe_Nuclease"/>
    <property type="match status" value="1"/>
</dbReference>
<dbReference type="Proteomes" id="UP000061809">
    <property type="component" value="Chromosome"/>
</dbReference>
<reference evidence="9 11" key="2">
    <citation type="submission" date="2018-08" db="EMBL/GenBank/DDBJ databases">
        <title>A genome reference for cultivated species of the human gut microbiota.</title>
        <authorList>
            <person name="Zou Y."/>
            <person name="Xue W."/>
            <person name="Luo G."/>
        </authorList>
    </citation>
    <scope>NUCLEOTIDE SEQUENCE [LARGE SCALE GENOMIC DNA]</scope>
    <source>
        <strain evidence="9 11">AF22-3AC</strain>
    </source>
</reference>
<evidence type="ECO:0000313" key="11">
    <source>
        <dbReference type="Proteomes" id="UP000283341"/>
    </source>
</evidence>
<dbReference type="GO" id="GO:0003676">
    <property type="term" value="F:nucleic acid binding"/>
    <property type="evidence" value="ECO:0007669"/>
    <property type="project" value="InterPro"/>
</dbReference>
<dbReference type="Proteomes" id="UP000448877">
    <property type="component" value="Unassembled WGS sequence"/>
</dbReference>
<dbReference type="EMBL" id="VVYW01000001">
    <property type="protein sequence ID" value="KAA5411213.1"/>
    <property type="molecule type" value="Genomic_DNA"/>
</dbReference>
<dbReference type="Gene3D" id="3.40.1350.10">
    <property type="match status" value="1"/>
</dbReference>
<reference evidence="3 10" key="1">
    <citation type="journal article" date="2015" name="Science">
        <title>Genetic determinants of in vivo fitness and diet responsiveness in multiple human gut Bacteroides.</title>
        <authorList>
            <person name="Wu M."/>
            <person name="McNulty N.P."/>
            <person name="Rodionov D.A."/>
            <person name="Khoroshkin M.S."/>
            <person name="Griffin N.W."/>
            <person name="Cheng J."/>
            <person name="Latreille P."/>
            <person name="Kerstetter R.A."/>
            <person name="Terrapon N."/>
            <person name="Henrissat B."/>
            <person name="Osterman A.L."/>
            <person name="Gordon J.I."/>
        </authorList>
    </citation>
    <scope>NUCLEOTIDE SEQUENCE [LARGE SCALE GENOMIC DNA]</scope>
    <source>
        <strain evidence="3 10">WH2</strain>
    </source>
</reference>
<dbReference type="Proteomes" id="UP000482653">
    <property type="component" value="Unassembled WGS sequence"/>
</dbReference>
<dbReference type="InterPro" id="IPR003509">
    <property type="entry name" value="UPF0102_YraN-like"/>
</dbReference>
<dbReference type="EMBL" id="CP012801">
    <property type="protein sequence ID" value="ALJ61065.1"/>
    <property type="molecule type" value="Genomic_DNA"/>
</dbReference>
<gene>
    <name evidence="3" type="ORF">BcellWH2_03843</name>
    <name evidence="9" type="ORF">DWX97_01460</name>
    <name evidence="5" type="ORF">F2Y81_17195</name>
    <name evidence="4" type="ORF">F2Y86_00355</name>
    <name evidence="6" type="ORF">F2Y87_12785</name>
    <name evidence="7" type="ORF">PZH42_22800</name>
    <name evidence="8" type="ORF">RO785_21695</name>
</gene>
<evidence type="ECO:0000313" key="13">
    <source>
        <dbReference type="Proteomes" id="UP000448877"/>
    </source>
</evidence>
<dbReference type="Proteomes" id="UP001221924">
    <property type="component" value="Unassembled WGS sequence"/>
</dbReference>
<dbReference type="KEGG" id="bcel:BcellWH2_03843"/>
<protein>
    <recommendedName>
        <fullName evidence="2">UPF0102 protein BcellWH2_03843</fullName>
    </recommendedName>
</protein>
<keyword evidence="4" id="KW-0540">Nuclease</keyword>
<sequence>MAAHNTLGKTGEDAAVAYLERNGYTINHRNWRKNRLELDIVAVKDGLLIVVEVKTRSNTEYIEPQDAVNWQKVRHIVVAADAYIKHFSIDAPVRFDIITVVGEADAFEIKHIKDAFYPPMF</sequence>
<evidence type="ECO:0000313" key="3">
    <source>
        <dbReference type="EMBL" id="ALJ61065.1"/>
    </source>
</evidence>
<dbReference type="SUPFAM" id="SSF52980">
    <property type="entry name" value="Restriction endonuclease-like"/>
    <property type="match status" value="1"/>
</dbReference>
<evidence type="ECO:0000256" key="2">
    <source>
        <dbReference type="HAMAP-Rule" id="MF_00048"/>
    </source>
</evidence>
<evidence type="ECO:0000313" key="7">
    <source>
        <dbReference type="EMBL" id="MDE8696937.1"/>
    </source>
</evidence>
<dbReference type="PANTHER" id="PTHR34039:SF1">
    <property type="entry name" value="UPF0102 PROTEIN YRAN"/>
    <property type="match status" value="1"/>
</dbReference>
<evidence type="ECO:0000313" key="4">
    <source>
        <dbReference type="EMBL" id="KAA5411213.1"/>
    </source>
</evidence>
<name>A0A0P0GJD5_9BACE</name>
<reference evidence="12 13" key="3">
    <citation type="journal article" date="2019" name="Nat. Med.">
        <title>A library of human gut bacterial isolates paired with longitudinal multiomics data enables mechanistic microbiome research.</title>
        <authorList>
            <person name="Poyet M."/>
            <person name="Groussin M."/>
            <person name="Gibbons S.M."/>
            <person name="Avila-Pacheco J."/>
            <person name="Jiang X."/>
            <person name="Kearney S.M."/>
            <person name="Perrotta A.R."/>
            <person name="Berdy B."/>
            <person name="Zhao S."/>
            <person name="Lieberman T.D."/>
            <person name="Swanson P.K."/>
            <person name="Smith M."/>
            <person name="Roesemann S."/>
            <person name="Alexander J.E."/>
            <person name="Rich S.A."/>
            <person name="Livny J."/>
            <person name="Vlamakis H."/>
            <person name="Clish C."/>
            <person name="Bullock K."/>
            <person name="Deik A."/>
            <person name="Scott J."/>
            <person name="Pierce K.A."/>
            <person name="Xavier R.J."/>
            <person name="Alm E.J."/>
        </authorList>
    </citation>
    <scope>NUCLEOTIDE SEQUENCE [LARGE SCALE GENOMIC DNA]</scope>
    <source>
        <strain evidence="5 13">BIOML-A6</strain>
        <strain evidence="4 12">BIOML-A7</strain>
        <strain evidence="6 14">BIOML-A8</strain>
    </source>
</reference>
<evidence type="ECO:0000313" key="8">
    <source>
        <dbReference type="EMBL" id="MDT4513589.1"/>
    </source>
</evidence>
<evidence type="ECO:0000313" key="9">
    <source>
        <dbReference type="EMBL" id="RGS39972.1"/>
    </source>
</evidence>
<dbReference type="EMBL" id="JAVSNH010000001">
    <property type="protein sequence ID" value="MDT4513589.1"/>
    <property type="molecule type" value="Genomic_DNA"/>
</dbReference>
<dbReference type="InterPro" id="IPR011856">
    <property type="entry name" value="tRNA_endonuc-like_dom_sf"/>
</dbReference>
<dbReference type="AlphaFoldDB" id="A0A0P0GJD5"/>
<dbReference type="Pfam" id="PF02021">
    <property type="entry name" value="UPF0102"/>
    <property type="match status" value="1"/>
</dbReference>
<keyword evidence="4" id="KW-0378">Hydrolase</keyword>
<reference evidence="8" key="5">
    <citation type="submission" date="2023-08" db="EMBL/GenBank/DDBJ databases">
        <title>Reintroducing virulent viruses to syntetic microbiomes.</title>
        <authorList>
            <person name="Wilde J."/>
            <person name="Boyes R."/>
            <person name="Robinson A.V."/>
            <person name="Daisley B.A."/>
            <person name="Allen-Vercoe E."/>
        </authorList>
    </citation>
    <scope>NUCLEOTIDE SEQUENCE</scope>
    <source>
        <strain evidence="8">225I_12FAA</strain>
    </source>
</reference>
<dbReference type="STRING" id="246787.BcellWH2_03843"/>
<evidence type="ECO:0000313" key="5">
    <source>
        <dbReference type="EMBL" id="KAA5415847.1"/>
    </source>
</evidence>
<dbReference type="PANTHER" id="PTHR34039">
    <property type="entry name" value="UPF0102 PROTEIN YRAN"/>
    <property type="match status" value="1"/>
</dbReference>
<dbReference type="Proteomes" id="UP000283341">
    <property type="component" value="Unassembled WGS sequence"/>
</dbReference>
<dbReference type="Proteomes" id="UP000325055">
    <property type="component" value="Unassembled WGS sequence"/>
</dbReference>
<dbReference type="RefSeq" id="WP_007212259.1">
    <property type="nucleotide sequence ID" value="NZ_CABMLT010000010.1"/>
</dbReference>
<dbReference type="Proteomes" id="UP001266995">
    <property type="component" value="Unassembled WGS sequence"/>
</dbReference>
<organism evidence="3 10">
    <name type="scientific">Bacteroides cellulosilyticus</name>
    <dbReference type="NCBI Taxonomy" id="246787"/>
    <lineage>
        <taxon>Bacteria</taxon>
        <taxon>Pseudomonadati</taxon>
        <taxon>Bacteroidota</taxon>
        <taxon>Bacteroidia</taxon>
        <taxon>Bacteroidales</taxon>
        <taxon>Bacteroidaceae</taxon>
        <taxon>Bacteroides</taxon>
    </lineage>
</organism>
<evidence type="ECO:0000313" key="10">
    <source>
        <dbReference type="Proteomes" id="UP000061809"/>
    </source>
</evidence>
<dbReference type="EMBL" id="VVYV01000030">
    <property type="protein sequence ID" value="KAA5415847.1"/>
    <property type="molecule type" value="Genomic_DNA"/>
</dbReference>
<dbReference type="GO" id="GO:0004519">
    <property type="term" value="F:endonuclease activity"/>
    <property type="evidence" value="ECO:0007669"/>
    <property type="project" value="UniProtKB-KW"/>
</dbReference>
<comment type="similarity">
    <text evidence="1 2">Belongs to the UPF0102 family.</text>
</comment>
<evidence type="ECO:0000313" key="14">
    <source>
        <dbReference type="Proteomes" id="UP000482653"/>
    </source>
</evidence>
<dbReference type="HAMAP" id="MF_00048">
    <property type="entry name" value="UPF0102"/>
    <property type="match status" value="1"/>
</dbReference>
<evidence type="ECO:0000313" key="12">
    <source>
        <dbReference type="Proteomes" id="UP000325055"/>
    </source>
</evidence>
<reference evidence="7" key="4">
    <citation type="submission" date="2023-03" db="EMBL/GenBank/DDBJ databases">
        <title>DFI Biobank Strains.</title>
        <authorList>
            <person name="Mostad J."/>
            <person name="Paddock L."/>
            <person name="Medina S."/>
            <person name="Waligurski E."/>
            <person name="Barat B."/>
            <person name="Smith R."/>
            <person name="Burgo V."/>
            <person name="Metcalfe C."/>
            <person name="Woodson C."/>
            <person name="Sundararajan A."/>
            <person name="Ramaswamy R."/>
            <person name="Lin H."/>
            <person name="Pamer E.G."/>
        </authorList>
    </citation>
    <scope>NUCLEOTIDE SEQUENCE</scope>
    <source>
        <strain evidence="7">DFI.9.5</strain>
    </source>
</reference>
<dbReference type="EMBL" id="JARFID010000033">
    <property type="protein sequence ID" value="MDE8696937.1"/>
    <property type="molecule type" value="Genomic_DNA"/>
</dbReference>
<evidence type="ECO:0000313" key="6">
    <source>
        <dbReference type="EMBL" id="KAA5418794.1"/>
    </source>
</evidence>
<dbReference type="EMBL" id="QRVJ01000001">
    <property type="protein sequence ID" value="RGS39972.1"/>
    <property type="molecule type" value="Genomic_DNA"/>
</dbReference>
<evidence type="ECO:0000256" key="1">
    <source>
        <dbReference type="ARBA" id="ARBA00006738"/>
    </source>
</evidence>
<dbReference type="InterPro" id="IPR011335">
    <property type="entry name" value="Restrct_endonuc-II-like"/>
</dbReference>
<proteinExistence type="inferred from homology"/>
<dbReference type="EMBL" id="VVYX01000013">
    <property type="protein sequence ID" value="KAA5418794.1"/>
    <property type="molecule type" value="Genomic_DNA"/>
</dbReference>
<accession>A0A0P0GJD5</accession>